<feature type="domain" description="Peptidase A1" evidence="3">
    <location>
        <begin position="1"/>
        <end position="212"/>
    </location>
</feature>
<sequence>MIATGDTWAVTKDFQCVNATNNADIPQEECLFGPTYDVPTSMEYVSDQTFSVQYGTGIALGKVGYENVTLGGITFSKQKVGIVDRSTDKGDGLNSGILSLGYPPLTSAYYGTKLANDSLLFIHAVYDPLFTSMHRKGLSSHELADEINAEFIPPAVYNEEYGIYVVNCDAETPALGIEINDGVPASAASILAIGLWSIVSLALFGQALVALL</sequence>
<evidence type="ECO:0000313" key="5">
    <source>
        <dbReference type="Proteomes" id="UP001498421"/>
    </source>
</evidence>
<comment type="caution">
    <text evidence="4">The sequence shown here is derived from an EMBL/GenBank/DDBJ whole genome shotgun (WGS) entry which is preliminary data.</text>
</comment>
<dbReference type="PANTHER" id="PTHR47966:SF47">
    <property type="entry name" value="ENDOPEPTIDASE, PUTATIVE (AFU_ORTHOLOGUE AFUA_3G01220)-RELATED"/>
    <property type="match status" value="1"/>
</dbReference>
<evidence type="ECO:0000256" key="1">
    <source>
        <dbReference type="ARBA" id="ARBA00007447"/>
    </source>
</evidence>
<dbReference type="Pfam" id="PF00026">
    <property type="entry name" value="Asp"/>
    <property type="match status" value="1"/>
</dbReference>
<keyword evidence="2" id="KW-1133">Transmembrane helix</keyword>
<evidence type="ECO:0000313" key="4">
    <source>
        <dbReference type="EMBL" id="KAK7432105.1"/>
    </source>
</evidence>
<dbReference type="InterPro" id="IPR021109">
    <property type="entry name" value="Peptidase_aspartic_dom_sf"/>
</dbReference>
<dbReference type="Proteomes" id="UP001498421">
    <property type="component" value="Unassembled WGS sequence"/>
</dbReference>
<organism evidence="4 5">
    <name type="scientific">Neonectria magnoliae</name>
    <dbReference type="NCBI Taxonomy" id="2732573"/>
    <lineage>
        <taxon>Eukaryota</taxon>
        <taxon>Fungi</taxon>
        <taxon>Dikarya</taxon>
        <taxon>Ascomycota</taxon>
        <taxon>Pezizomycotina</taxon>
        <taxon>Sordariomycetes</taxon>
        <taxon>Hypocreomycetidae</taxon>
        <taxon>Hypocreales</taxon>
        <taxon>Nectriaceae</taxon>
        <taxon>Neonectria</taxon>
    </lineage>
</organism>
<keyword evidence="2" id="KW-0812">Transmembrane</keyword>
<dbReference type="InterPro" id="IPR001461">
    <property type="entry name" value="Aspartic_peptidase_A1"/>
</dbReference>
<comment type="similarity">
    <text evidence="1">Belongs to the peptidase A1 family.</text>
</comment>
<dbReference type="EMBL" id="JAZAVK010000007">
    <property type="protein sequence ID" value="KAK7432105.1"/>
    <property type="molecule type" value="Genomic_DNA"/>
</dbReference>
<protein>
    <recommendedName>
        <fullName evidence="3">Peptidase A1 domain-containing protein</fullName>
    </recommendedName>
</protein>
<dbReference type="InterPro" id="IPR033121">
    <property type="entry name" value="PEPTIDASE_A1"/>
</dbReference>
<keyword evidence="5" id="KW-1185">Reference proteome</keyword>
<dbReference type="PROSITE" id="PS51767">
    <property type="entry name" value="PEPTIDASE_A1"/>
    <property type="match status" value="1"/>
</dbReference>
<proteinExistence type="inferred from homology"/>
<accession>A0ABR1IEN5</accession>
<evidence type="ECO:0000259" key="3">
    <source>
        <dbReference type="PROSITE" id="PS51767"/>
    </source>
</evidence>
<dbReference type="SUPFAM" id="SSF50630">
    <property type="entry name" value="Acid proteases"/>
    <property type="match status" value="1"/>
</dbReference>
<name>A0ABR1IEN5_9HYPO</name>
<feature type="transmembrane region" description="Helical" evidence="2">
    <location>
        <begin position="190"/>
        <end position="211"/>
    </location>
</feature>
<dbReference type="Gene3D" id="2.40.70.10">
    <property type="entry name" value="Acid Proteases"/>
    <property type="match status" value="1"/>
</dbReference>
<evidence type="ECO:0000256" key="2">
    <source>
        <dbReference type="SAM" id="Phobius"/>
    </source>
</evidence>
<gene>
    <name evidence="4" type="ORF">QQZ08_001395</name>
</gene>
<keyword evidence="2" id="KW-0472">Membrane</keyword>
<dbReference type="PANTHER" id="PTHR47966">
    <property type="entry name" value="BETA-SITE APP-CLEAVING ENZYME, ISOFORM A-RELATED"/>
    <property type="match status" value="1"/>
</dbReference>
<reference evidence="4 5" key="1">
    <citation type="journal article" date="2025" name="Microbiol. Resour. Announc.">
        <title>Draft genome sequences for Neonectria magnoliae and Neonectria punicea, canker pathogens of Liriodendron tulipifera and Acer saccharum in West Virginia.</title>
        <authorList>
            <person name="Petronek H.M."/>
            <person name="Kasson M.T."/>
            <person name="Metheny A.M."/>
            <person name="Stauder C.M."/>
            <person name="Lovett B."/>
            <person name="Lynch S.C."/>
            <person name="Garnas J.R."/>
            <person name="Kasson L.R."/>
            <person name="Stajich J.E."/>
        </authorList>
    </citation>
    <scope>NUCLEOTIDE SEQUENCE [LARGE SCALE GENOMIC DNA]</scope>
    <source>
        <strain evidence="4 5">NRRL 64651</strain>
    </source>
</reference>